<keyword evidence="5 7" id="KW-0472">Membrane</keyword>
<feature type="transmembrane region" description="Helical" evidence="7">
    <location>
        <begin position="282"/>
        <end position="306"/>
    </location>
</feature>
<keyword evidence="3 7" id="KW-0812">Transmembrane</keyword>
<keyword evidence="2" id="KW-1003">Cell membrane</keyword>
<evidence type="ECO:0000313" key="9">
    <source>
        <dbReference type="EMBL" id="WUX52935.1"/>
    </source>
</evidence>
<evidence type="ECO:0000256" key="3">
    <source>
        <dbReference type="ARBA" id="ARBA00022692"/>
    </source>
</evidence>
<evidence type="ECO:0000256" key="4">
    <source>
        <dbReference type="ARBA" id="ARBA00022989"/>
    </source>
</evidence>
<feature type="transmembrane region" description="Helical" evidence="7">
    <location>
        <begin position="340"/>
        <end position="359"/>
    </location>
</feature>
<sequence>MKRGDGDGVRGGVVALLAARGARTHRRAWAAVFAALALGSLLLGTLGLAAGSAALGHARVERYAGADAVVAGTQSTRYTAKPWGSEARTVRAGLTERVRVPARALDVVRQVPGVRAVIADVAFPVTVGGARVTGRPWEAMRLASASPRLLDGQVPTGAREIVVGEGTARVGDRLKVTYADGSATYAVTGVTADARTIHFTSAEARRLAGHPGEVDAIGVIADSGVPDDVLRTRVRHALDAAHLRDVSAPHRAPDDPAPLRVLTGDARGEAEFLAAAPARMPLLQVLASLASVVVLVGVLVVTSTVAQALRQRARELALLRAVGATPWQLRRAVGREVGRIAVLAAAVGAAGAVPAYLALRALLVGRGAVPEGLELPFPPWLAAAPLGTAGLMVLIAWLTALGCCARAARVRPAEALREEVPRSARRLTGCVLLGLGAASAGAGALQHGAAAAAAASASALTMVIGCALLGPWLARGAMRVLGAPMRRLGVGGRLAASACTANAARLGAAITPVVLVTAFVLVQLAGGATLGHEAAAQARDAARADVAVSGPGVPYDAVERIRRLPGVAAATAVAHGTVVVPGKELGEPGLERLPVLGVTPRSLARTLDPAVREGSTDGLRPGTVAVGTDRARTLGVRPGDHVQLRFGDGSEARLRIVATYERALALGDFLFSYEELTRHMTAPPPVRVLAALAPGASPASLSTAFPGARVERDPVPERVRAEDQALGDVLTALAVAAIGGFTVIAVLSTLTLISVGRGPELRQLRLAGADRRRLRRMLLLESAATATAGLSLGTATAALPLLAFALSAAGRLPWLPPGQGALIVAVVVLTTTSATLLPARGALRGRYPVAAR</sequence>
<evidence type="ECO:0000259" key="8">
    <source>
        <dbReference type="Pfam" id="PF02687"/>
    </source>
</evidence>
<reference evidence="9" key="1">
    <citation type="submission" date="2022-10" db="EMBL/GenBank/DDBJ databases">
        <title>The complete genomes of actinobacterial strains from the NBC collection.</title>
        <authorList>
            <person name="Joergensen T.S."/>
            <person name="Alvarez Arevalo M."/>
            <person name="Sterndorff E.B."/>
            <person name="Faurdal D."/>
            <person name="Vuksanovic O."/>
            <person name="Mourched A.-S."/>
            <person name="Charusanti P."/>
            <person name="Shaw S."/>
            <person name="Blin K."/>
            <person name="Weber T."/>
        </authorList>
    </citation>
    <scope>NUCLEOTIDE SEQUENCE</scope>
    <source>
        <strain evidence="9">NBC_01432</strain>
    </source>
</reference>
<comment type="subcellular location">
    <subcellularLocation>
        <location evidence="1">Cell membrane</location>
        <topology evidence="1">Multi-pass membrane protein</topology>
    </subcellularLocation>
</comment>
<evidence type="ECO:0000256" key="1">
    <source>
        <dbReference type="ARBA" id="ARBA00004651"/>
    </source>
</evidence>
<evidence type="ECO:0000256" key="7">
    <source>
        <dbReference type="SAM" id="Phobius"/>
    </source>
</evidence>
<accession>A0ABZ2A2J9</accession>
<feature type="transmembrane region" description="Helical" evidence="7">
    <location>
        <begin position="494"/>
        <end position="522"/>
    </location>
</feature>
<gene>
    <name evidence="9" type="ORF">OG442_16065</name>
</gene>
<dbReference type="InterPro" id="IPR050250">
    <property type="entry name" value="Macrolide_Exporter_MacB"/>
</dbReference>
<protein>
    <submittedName>
        <fullName evidence="9">ABC transporter permease</fullName>
    </submittedName>
</protein>
<evidence type="ECO:0000313" key="10">
    <source>
        <dbReference type="Proteomes" id="UP001432209"/>
    </source>
</evidence>
<feature type="transmembrane region" description="Helical" evidence="7">
    <location>
        <begin position="379"/>
        <end position="405"/>
    </location>
</feature>
<organism evidence="9 10">
    <name type="scientific">Streptomyces niveus</name>
    <name type="common">Streptomyces spheroides</name>
    <dbReference type="NCBI Taxonomy" id="193462"/>
    <lineage>
        <taxon>Bacteria</taxon>
        <taxon>Bacillati</taxon>
        <taxon>Actinomycetota</taxon>
        <taxon>Actinomycetes</taxon>
        <taxon>Kitasatosporales</taxon>
        <taxon>Streptomycetaceae</taxon>
        <taxon>Streptomyces</taxon>
    </lineage>
</organism>
<dbReference type="RefSeq" id="WP_329076585.1">
    <property type="nucleotide sequence ID" value="NZ_CP109495.1"/>
</dbReference>
<evidence type="ECO:0000256" key="5">
    <source>
        <dbReference type="ARBA" id="ARBA00023136"/>
    </source>
</evidence>
<dbReference type="Proteomes" id="UP001432209">
    <property type="component" value="Chromosome"/>
</dbReference>
<feature type="transmembrane region" description="Helical" evidence="7">
    <location>
        <begin position="28"/>
        <end position="50"/>
    </location>
</feature>
<feature type="transmembrane region" description="Helical" evidence="7">
    <location>
        <begin position="818"/>
        <end position="837"/>
    </location>
</feature>
<feature type="transmembrane region" description="Helical" evidence="7">
    <location>
        <begin position="729"/>
        <end position="756"/>
    </location>
</feature>
<evidence type="ECO:0000256" key="2">
    <source>
        <dbReference type="ARBA" id="ARBA00022475"/>
    </source>
</evidence>
<keyword evidence="4 7" id="KW-1133">Transmembrane helix</keyword>
<comment type="similarity">
    <text evidence="6">Belongs to the ABC-4 integral membrane protein family.</text>
</comment>
<keyword evidence="10" id="KW-1185">Reference proteome</keyword>
<feature type="transmembrane region" description="Helical" evidence="7">
    <location>
        <begin position="426"/>
        <end position="445"/>
    </location>
</feature>
<dbReference type="PANTHER" id="PTHR30572">
    <property type="entry name" value="MEMBRANE COMPONENT OF TRANSPORTER-RELATED"/>
    <property type="match status" value="1"/>
</dbReference>
<dbReference type="EMBL" id="CP109495">
    <property type="protein sequence ID" value="WUX52935.1"/>
    <property type="molecule type" value="Genomic_DNA"/>
</dbReference>
<feature type="domain" description="ABC3 transporter permease C-terminal" evidence="8">
    <location>
        <begin position="289"/>
        <end position="401"/>
    </location>
</feature>
<dbReference type="PANTHER" id="PTHR30572:SF4">
    <property type="entry name" value="ABC TRANSPORTER PERMEASE YTRF"/>
    <property type="match status" value="1"/>
</dbReference>
<proteinExistence type="inferred from homology"/>
<feature type="transmembrane region" description="Helical" evidence="7">
    <location>
        <begin position="451"/>
        <end position="473"/>
    </location>
</feature>
<name>A0ABZ2A2J9_STRNV</name>
<dbReference type="Pfam" id="PF02687">
    <property type="entry name" value="FtsX"/>
    <property type="match status" value="1"/>
</dbReference>
<evidence type="ECO:0000256" key="6">
    <source>
        <dbReference type="ARBA" id="ARBA00038076"/>
    </source>
</evidence>
<feature type="transmembrane region" description="Helical" evidence="7">
    <location>
        <begin position="777"/>
        <end position="806"/>
    </location>
</feature>
<dbReference type="InterPro" id="IPR003838">
    <property type="entry name" value="ABC3_permease_C"/>
</dbReference>